<dbReference type="FunFam" id="3.40.50.720:FF:000084">
    <property type="entry name" value="Short-chain dehydrogenase reductase"/>
    <property type="match status" value="1"/>
</dbReference>
<reference evidence="5" key="1">
    <citation type="submission" date="2016-10" db="EMBL/GenBank/DDBJ databases">
        <authorList>
            <person name="Varghese N."/>
            <person name="Submissions S."/>
        </authorList>
    </citation>
    <scope>NUCLEOTIDE SEQUENCE [LARGE SCALE GENOMIC DNA]</scope>
    <source>
        <strain evidence="5">CGMCC 1.7738</strain>
    </source>
</reference>
<protein>
    <submittedName>
        <fullName evidence="4">NAD(P)-dependent dehydrogenase, short-chain alcohol dehydrogenase family</fullName>
    </submittedName>
</protein>
<sequence>MAHVHVLVSVFSTSAPALIFVAVVHTPMSTSFDYDGRVVLVTGASGALGSAIATAFRDAGATVAATDIVAPSDDDAQLDAGEDIHFYEGDFTDESDVERVVDDVVSDHGRLDCLLNVAGTWKGGSPIDETDVETFDLLFDVNLKTMFLASKHCIPHLRATEGAIVSVSARSSLEGGEGDGPYRASKAGVRLLTETIAEENLGTVRANAVMPSVIDTPMNREMMEPKDEWVKPEQIARVMLFLCSDAAEVTSGAAVPVYGEA</sequence>
<accession>A0A1I4CZG2</accession>
<proteinExistence type="inferred from homology"/>
<dbReference type="STRING" id="553466.SAMN04487950_1435"/>
<dbReference type="GO" id="GO:0016491">
    <property type="term" value="F:oxidoreductase activity"/>
    <property type="evidence" value="ECO:0007669"/>
    <property type="project" value="UniProtKB-KW"/>
</dbReference>
<dbReference type="PRINTS" id="PR00080">
    <property type="entry name" value="SDRFAMILY"/>
</dbReference>
<gene>
    <name evidence="4" type="ORF">SAMN04487950_1435</name>
</gene>
<keyword evidence="3" id="KW-1133">Transmembrane helix</keyword>
<keyword evidence="2" id="KW-0560">Oxidoreductase</keyword>
<keyword evidence="5" id="KW-1185">Reference proteome</keyword>
<keyword evidence="3" id="KW-0472">Membrane</keyword>
<dbReference type="SUPFAM" id="SSF51735">
    <property type="entry name" value="NAD(P)-binding Rossmann-fold domains"/>
    <property type="match status" value="1"/>
</dbReference>
<comment type="similarity">
    <text evidence="1">Belongs to the short-chain dehydrogenases/reductases (SDR) family.</text>
</comment>
<feature type="transmembrane region" description="Helical" evidence="3">
    <location>
        <begin position="6"/>
        <end position="26"/>
    </location>
</feature>
<name>A0A1I4CZG2_9EURY</name>
<dbReference type="PANTHER" id="PTHR24321">
    <property type="entry name" value="DEHYDROGENASES, SHORT CHAIN"/>
    <property type="match status" value="1"/>
</dbReference>
<dbReference type="InterPro" id="IPR036291">
    <property type="entry name" value="NAD(P)-bd_dom_sf"/>
</dbReference>
<dbReference type="PANTHER" id="PTHR24321:SF8">
    <property type="entry name" value="ESTRADIOL 17-BETA-DEHYDROGENASE 8-RELATED"/>
    <property type="match status" value="1"/>
</dbReference>
<evidence type="ECO:0000256" key="2">
    <source>
        <dbReference type="ARBA" id="ARBA00023002"/>
    </source>
</evidence>
<organism evidence="4 5">
    <name type="scientific">Halogranum rubrum</name>
    <dbReference type="NCBI Taxonomy" id="553466"/>
    <lineage>
        <taxon>Archaea</taxon>
        <taxon>Methanobacteriati</taxon>
        <taxon>Methanobacteriota</taxon>
        <taxon>Stenosarchaea group</taxon>
        <taxon>Halobacteria</taxon>
        <taxon>Halobacteriales</taxon>
        <taxon>Haloferacaceae</taxon>
    </lineage>
</organism>
<keyword evidence="3" id="KW-0812">Transmembrane</keyword>
<dbReference type="EMBL" id="FOTC01000001">
    <property type="protein sequence ID" value="SFK85241.1"/>
    <property type="molecule type" value="Genomic_DNA"/>
</dbReference>
<dbReference type="Pfam" id="PF13561">
    <property type="entry name" value="adh_short_C2"/>
    <property type="match status" value="1"/>
</dbReference>
<dbReference type="InterPro" id="IPR002347">
    <property type="entry name" value="SDR_fam"/>
</dbReference>
<evidence type="ECO:0000313" key="4">
    <source>
        <dbReference type="EMBL" id="SFK85241.1"/>
    </source>
</evidence>
<dbReference type="AlphaFoldDB" id="A0A1I4CZG2"/>
<dbReference type="Proteomes" id="UP000199607">
    <property type="component" value="Unassembled WGS sequence"/>
</dbReference>
<evidence type="ECO:0000313" key="5">
    <source>
        <dbReference type="Proteomes" id="UP000199607"/>
    </source>
</evidence>
<dbReference type="Gene3D" id="3.40.50.720">
    <property type="entry name" value="NAD(P)-binding Rossmann-like Domain"/>
    <property type="match status" value="1"/>
</dbReference>
<evidence type="ECO:0000256" key="3">
    <source>
        <dbReference type="SAM" id="Phobius"/>
    </source>
</evidence>
<evidence type="ECO:0000256" key="1">
    <source>
        <dbReference type="ARBA" id="ARBA00006484"/>
    </source>
</evidence>
<dbReference type="PRINTS" id="PR00081">
    <property type="entry name" value="GDHRDH"/>
</dbReference>